<comment type="caution">
    <text evidence="3">The sequence shown here is derived from an EMBL/GenBank/DDBJ whole genome shotgun (WGS) entry which is preliminary data.</text>
</comment>
<dbReference type="EMBL" id="JAUIZM010000004">
    <property type="protein sequence ID" value="KAK1391156.1"/>
    <property type="molecule type" value="Genomic_DNA"/>
</dbReference>
<accession>A0AAD8N018</accession>
<keyword evidence="4" id="KW-1185">Reference proteome</keyword>
<evidence type="ECO:0000313" key="3">
    <source>
        <dbReference type="EMBL" id="KAK1391156.1"/>
    </source>
</evidence>
<reference evidence="3" key="1">
    <citation type="submission" date="2023-02" db="EMBL/GenBank/DDBJ databases">
        <title>Genome of toxic invasive species Heracleum sosnowskyi carries increased number of genes despite the absence of recent whole-genome duplications.</title>
        <authorList>
            <person name="Schelkunov M."/>
            <person name="Shtratnikova V."/>
            <person name="Makarenko M."/>
            <person name="Klepikova A."/>
            <person name="Omelchenko D."/>
            <person name="Novikova G."/>
            <person name="Obukhova E."/>
            <person name="Bogdanov V."/>
            <person name="Penin A."/>
            <person name="Logacheva M."/>
        </authorList>
    </citation>
    <scope>NUCLEOTIDE SEQUENCE</scope>
    <source>
        <strain evidence="3">Hsosn_3</strain>
        <tissue evidence="3">Leaf</tissue>
    </source>
</reference>
<dbReference type="PANTHER" id="PTHR13871">
    <property type="entry name" value="THIOREDOXIN"/>
    <property type="match status" value="1"/>
</dbReference>
<keyword evidence="2" id="KW-0520">NAD</keyword>
<organism evidence="3 4">
    <name type="scientific">Heracleum sosnowskyi</name>
    <dbReference type="NCBI Taxonomy" id="360622"/>
    <lineage>
        <taxon>Eukaryota</taxon>
        <taxon>Viridiplantae</taxon>
        <taxon>Streptophyta</taxon>
        <taxon>Embryophyta</taxon>
        <taxon>Tracheophyta</taxon>
        <taxon>Spermatophyta</taxon>
        <taxon>Magnoliopsida</taxon>
        <taxon>eudicotyledons</taxon>
        <taxon>Gunneridae</taxon>
        <taxon>Pentapetalae</taxon>
        <taxon>asterids</taxon>
        <taxon>campanulids</taxon>
        <taxon>Apiales</taxon>
        <taxon>Apiaceae</taxon>
        <taxon>Apioideae</taxon>
        <taxon>apioid superclade</taxon>
        <taxon>Tordylieae</taxon>
        <taxon>Tordyliinae</taxon>
        <taxon>Heracleum</taxon>
    </lineage>
</organism>
<dbReference type="Proteomes" id="UP001237642">
    <property type="component" value="Unassembled WGS sequence"/>
</dbReference>
<sequence>MISLSSFNDIFSRDKGNLINVPDDGGLGLLRKKKLKDMTNNLCNRALKQKKVDDSTNNSCQVTAYKGDLDWKKLDLGIWSIKPINLKVNPGSEVILENILLNEAQRVSKRSLIKEWQEDYNDKYVCIFILSMSSAHEKSTVLDTIMLRDVHHQIESSDGKFKQIASTIGLPKDEDTTHVILGPTNGSCRKVVSIFDSDFIKWYGAEAYPFTTKKIQQLEREDESMRKSKHDLGTLLCRPDRDFVISNDCTKVPISELQHKTACLLFYEDHMEGRKRIEELKQVYELRKDFEVVVVFPVTFGQHANINSVNFNKWRRELEFWKDTGFTNYPFSGEEVVPSAIAIRGKKLSSVLEPNIELVRARDLDDAKGLEEFKVSRLLWVPVIFLFVRASGFSEFLSRLQYYHLVASWTIDKFEVVYIPMIESAPDIACHWMLTSPSAESKENLIPLFDHFFEDKITQNDEKEFTMATLMKQHMSCFGKHSHLSTTKRRKTLKVFVLQPHPKSFPSNSETVKEDSDVII</sequence>
<evidence type="ECO:0000256" key="1">
    <source>
        <dbReference type="ARBA" id="ARBA00023002"/>
    </source>
</evidence>
<keyword evidence="1" id="KW-0560">Oxidoreductase</keyword>
<gene>
    <name evidence="3" type="ORF">POM88_019334</name>
</gene>
<dbReference type="InterPro" id="IPR052259">
    <property type="entry name" value="Nucleoredoxin-like"/>
</dbReference>
<name>A0AAD8N018_9APIA</name>
<reference evidence="3" key="2">
    <citation type="submission" date="2023-05" db="EMBL/GenBank/DDBJ databases">
        <authorList>
            <person name="Schelkunov M.I."/>
        </authorList>
    </citation>
    <scope>NUCLEOTIDE SEQUENCE</scope>
    <source>
        <strain evidence="3">Hsosn_3</strain>
        <tissue evidence="3">Leaf</tissue>
    </source>
</reference>
<evidence type="ECO:0000256" key="2">
    <source>
        <dbReference type="ARBA" id="ARBA00023027"/>
    </source>
</evidence>
<dbReference type="AlphaFoldDB" id="A0AAD8N018"/>
<protein>
    <submittedName>
        <fullName evidence="3">Uncharacterized protein</fullName>
    </submittedName>
</protein>
<dbReference type="GO" id="GO:0016491">
    <property type="term" value="F:oxidoreductase activity"/>
    <property type="evidence" value="ECO:0007669"/>
    <property type="project" value="UniProtKB-KW"/>
</dbReference>
<dbReference type="PANTHER" id="PTHR13871:SF96">
    <property type="entry name" value="THIOREDOXIN DOMAIN-CONTAINING PROTEIN"/>
    <property type="match status" value="1"/>
</dbReference>
<proteinExistence type="predicted"/>
<evidence type="ECO:0000313" key="4">
    <source>
        <dbReference type="Proteomes" id="UP001237642"/>
    </source>
</evidence>